<feature type="domain" description="SIS" evidence="1">
    <location>
        <begin position="29"/>
        <end position="213"/>
    </location>
</feature>
<dbReference type="GO" id="GO:0016853">
    <property type="term" value="F:isomerase activity"/>
    <property type="evidence" value="ECO:0007669"/>
    <property type="project" value="UniProtKB-KW"/>
</dbReference>
<dbReference type="OrthoDB" id="9805185at2"/>
<dbReference type="NCBIfam" id="NF002805">
    <property type="entry name" value="PRK02947.1"/>
    <property type="match status" value="1"/>
</dbReference>
<dbReference type="SUPFAM" id="SSF53697">
    <property type="entry name" value="SIS domain"/>
    <property type="match status" value="1"/>
</dbReference>
<dbReference type="InterPro" id="IPR035472">
    <property type="entry name" value="RpiR-like_SIS"/>
</dbReference>
<keyword evidence="5" id="KW-1185">Reference proteome</keyword>
<dbReference type="InterPro" id="IPR050099">
    <property type="entry name" value="SIS_GmhA/DiaA_subfam"/>
</dbReference>
<dbReference type="AlphaFoldDB" id="A0A1I5PW65"/>
<dbReference type="EMBL" id="BJWI01000028">
    <property type="protein sequence ID" value="GEM02223.1"/>
    <property type="molecule type" value="Genomic_DNA"/>
</dbReference>
<dbReference type="PANTHER" id="PTHR30390:SF7">
    <property type="entry name" value="PHOSPHOHEPTOSE ISOMERASE"/>
    <property type="match status" value="1"/>
</dbReference>
<dbReference type="InterPro" id="IPR001347">
    <property type="entry name" value="SIS_dom"/>
</dbReference>
<proteinExistence type="predicted"/>
<evidence type="ECO:0000313" key="3">
    <source>
        <dbReference type="EMBL" id="SFP38157.1"/>
    </source>
</evidence>
<name>A0A1I5PW65_9BACI</name>
<dbReference type="EMBL" id="FOXC01000017">
    <property type="protein sequence ID" value="SFP38157.1"/>
    <property type="molecule type" value="Genomic_DNA"/>
</dbReference>
<keyword evidence="3" id="KW-0413">Isomerase</keyword>
<sequence length="243" mass="26728">MYAYIEEIKRLLDQVDHNHEPIDQAVQLLIEAGVNKNSIFCFGAGHAGILAQEMYYRAGGLMILNPIFSRDLMLDTEPVTYTSEVERLHGYGTLLAKKPPFTSGDVLLVHSVSGRNPVPIELALAAKEKGVTVIAITNVTYTNHVTSRHQSGLKLKDVADIVLDNFGAIGDGAIQIEGSDQRVAPTSTVIGATIVNLLVSEMVQRWPTSDVLPVFYSANLDGGMAHNKEAIKTYYDQIHYRFE</sequence>
<dbReference type="Pfam" id="PF13580">
    <property type="entry name" value="SIS_2"/>
    <property type="match status" value="1"/>
</dbReference>
<protein>
    <submittedName>
        <fullName evidence="3">Uncharacterized protein, contains SIS (Sugar ISomerase) phosphosugar binding domain</fullName>
    </submittedName>
</protein>
<dbReference type="GO" id="GO:0097367">
    <property type="term" value="F:carbohydrate derivative binding"/>
    <property type="evidence" value="ECO:0007669"/>
    <property type="project" value="InterPro"/>
</dbReference>
<organism evidence="3 4">
    <name type="scientific">Halolactibacillus halophilus</name>
    <dbReference type="NCBI Taxonomy" id="306540"/>
    <lineage>
        <taxon>Bacteria</taxon>
        <taxon>Bacillati</taxon>
        <taxon>Bacillota</taxon>
        <taxon>Bacilli</taxon>
        <taxon>Bacillales</taxon>
        <taxon>Bacillaceae</taxon>
        <taxon>Halolactibacillus</taxon>
    </lineage>
</organism>
<gene>
    <name evidence="2" type="ORF">HHA03_17550</name>
    <name evidence="3" type="ORF">SAMN05421839_1176</name>
</gene>
<evidence type="ECO:0000259" key="1">
    <source>
        <dbReference type="PROSITE" id="PS51464"/>
    </source>
</evidence>
<dbReference type="CDD" id="cd05013">
    <property type="entry name" value="SIS_RpiR"/>
    <property type="match status" value="1"/>
</dbReference>
<dbReference type="STRING" id="306540.SAMN05421839_1176"/>
<evidence type="ECO:0000313" key="5">
    <source>
        <dbReference type="Proteomes" id="UP000321547"/>
    </source>
</evidence>
<evidence type="ECO:0000313" key="4">
    <source>
        <dbReference type="Proteomes" id="UP000242243"/>
    </source>
</evidence>
<dbReference type="RefSeq" id="WP_089831927.1">
    <property type="nucleotide sequence ID" value="NZ_BJWI01000028.1"/>
</dbReference>
<dbReference type="Proteomes" id="UP000321547">
    <property type="component" value="Unassembled WGS sequence"/>
</dbReference>
<dbReference type="Gene3D" id="3.40.50.10490">
    <property type="entry name" value="Glucose-6-phosphate isomerase like protein, domain 1"/>
    <property type="match status" value="1"/>
</dbReference>
<dbReference type="GO" id="GO:1901135">
    <property type="term" value="P:carbohydrate derivative metabolic process"/>
    <property type="evidence" value="ECO:0007669"/>
    <property type="project" value="InterPro"/>
</dbReference>
<dbReference type="PANTHER" id="PTHR30390">
    <property type="entry name" value="SEDOHEPTULOSE 7-PHOSPHATE ISOMERASE / DNAA INITIATOR-ASSOCIATING FACTOR FOR REPLICATION INITIATION"/>
    <property type="match status" value="1"/>
</dbReference>
<accession>A0A1I5PW65</accession>
<dbReference type="Proteomes" id="UP000242243">
    <property type="component" value="Unassembled WGS sequence"/>
</dbReference>
<dbReference type="PROSITE" id="PS51464">
    <property type="entry name" value="SIS"/>
    <property type="match status" value="1"/>
</dbReference>
<evidence type="ECO:0000313" key="2">
    <source>
        <dbReference type="EMBL" id="GEM02223.1"/>
    </source>
</evidence>
<reference evidence="3 4" key="1">
    <citation type="submission" date="2016-10" db="EMBL/GenBank/DDBJ databases">
        <authorList>
            <person name="de Groot N.N."/>
        </authorList>
    </citation>
    <scope>NUCLEOTIDE SEQUENCE [LARGE SCALE GENOMIC DNA]</scope>
    <source>
        <strain evidence="3 4">DSM 17073</strain>
    </source>
</reference>
<reference evidence="2 5" key="2">
    <citation type="submission" date="2019-07" db="EMBL/GenBank/DDBJ databases">
        <title>Whole genome shotgun sequence of Halolactibacillus halophilus NBRC 100868.</title>
        <authorList>
            <person name="Hosoyama A."/>
            <person name="Uohara A."/>
            <person name="Ohji S."/>
            <person name="Ichikawa N."/>
        </authorList>
    </citation>
    <scope>NUCLEOTIDE SEQUENCE [LARGE SCALE GENOMIC DNA]</scope>
    <source>
        <strain evidence="2 5">NBRC 100868</strain>
    </source>
</reference>
<dbReference type="InterPro" id="IPR046348">
    <property type="entry name" value="SIS_dom_sf"/>
</dbReference>